<dbReference type="SUPFAM" id="SSF103378">
    <property type="entry name" value="2-methylcitrate dehydratase PrpD"/>
    <property type="match status" value="1"/>
</dbReference>
<dbReference type="GO" id="GO:0016829">
    <property type="term" value="F:lyase activity"/>
    <property type="evidence" value="ECO:0007669"/>
    <property type="project" value="InterPro"/>
</dbReference>
<gene>
    <name evidence="1" type="ORF">HYY65_08600</name>
</gene>
<sequence length="63" mass="6796">MGSISEQLAHTAIEFMARDLRDYPDNVVLEAKRCLLDSLAVAVGAYGVPVSNIICAWAREMGG</sequence>
<evidence type="ECO:0000313" key="1">
    <source>
        <dbReference type="EMBL" id="MBI3015099.1"/>
    </source>
</evidence>
<evidence type="ECO:0000313" key="2">
    <source>
        <dbReference type="Proteomes" id="UP000741360"/>
    </source>
</evidence>
<name>A0A932M114_UNCTE</name>
<proteinExistence type="predicted"/>
<evidence type="ECO:0008006" key="3">
    <source>
        <dbReference type="Google" id="ProtNLM"/>
    </source>
</evidence>
<protein>
    <recommendedName>
        <fullName evidence="3">MmgE/PrpD family protein</fullName>
    </recommendedName>
</protein>
<reference evidence="1" key="1">
    <citation type="submission" date="2020-07" db="EMBL/GenBank/DDBJ databases">
        <title>Huge and variable diversity of episymbiotic CPR bacteria and DPANN archaea in groundwater ecosystems.</title>
        <authorList>
            <person name="He C.Y."/>
            <person name="Keren R."/>
            <person name="Whittaker M."/>
            <person name="Farag I.F."/>
            <person name="Doudna J."/>
            <person name="Cate J.H.D."/>
            <person name="Banfield J.F."/>
        </authorList>
    </citation>
    <scope>NUCLEOTIDE SEQUENCE</scope>
    <source>
        <strain evidence="1">NC_groundwater_717_Ag_S-0.2um_59_8</strain>
    </source>
</reference>
<comment type="caution">
    <text evidence="1">The sequence shown here is derived from an EMBL/GenBank/DDBJ whole genome shotgun (WGS) entry which is preliminary data.</text>
</comment>
<dbReference type="Gene3D" id="1.10.4100.10">
    <property type="entry name" value="2-methylcitrate dehydratase PrpD"/>
    <property type="match status" value="1"/>
</dbReference>
<dbReference type="Proteomes" id="UP000741360">
    <property type="component" value="Unassembled WGS sequence"/>
</dbReference>
<dbReference type="InterPro" id="IPR042183">
    <property type="entry name" value="MmgE/PrpD_sf_1"/>
</dbReference>
<feature type="non-terminal residue" evidence="1">
    <location>
        <position position="63"/>
    </location>
</feature>
<dbReference type="InterPro" id="IPR036148">
    <property type="entry name" value="MmgE/PrpD_sf"/>
</dbReference>
<accession>A0A932M114</accession>
<dbReference type="EMBL" id="JACPSX010000165">
    <property type="protein sequence ID" value="MBI3015099.1"/>
    <property type="molecule type" value="Genomic_DNA"/>
</dbReference>
<organism evidence="1 2">
    <name type="scientific">Tectimicrobiota bacterium</name>
    <dbReference type="NCBI Taxonomy" id="2528274"/>
    <lineage>
        <taxon>Bacteria</taxon>
        <taxon>Pseudomonadati</taxon>
        <taxon>Nitrospinota/Tectimicrobiota group</taxon>
        <taxon>Candidatus Tectimicrobiota</taxon>
    </lineage>
</organism>
<dbReference type="AlphaFoldDB" id="A0A932M114"/>